<dbReference type="InterPro" id="IPR036318">
    <property type="entry name" value="FAD-bd_PCMH-like_sf"/>
</dbReference>
<dbReference type="AlphaFoldDB" id="A0A2T2WUL0"/>
<proteinExistence type="predicted"/>
<evidence type="ECO:0000256" key="3">
    <source>
        <dbReference type="ARBA" id="ARBA00023002"/>
    </source>
</evidence>
<keyword evidence="2" id="KW-0274">FAD</keyword>
<keyword evidence="1" id="KW-0285">Flavoprotein</keyword>
<dbReference type="GO" id="GO:0071949">
    <property type="term" value="F:FAD binding"/>
    <property type="evidence" value="ECO:0007669"/>
    <property type="project" value="InterPro"/>
</dbReference>
<dbReference type="InterPro" id="IPR016166">
    <property type="entry name" value="FAD-bd_PCMH"/>
</dbReference>
<keyword evidence="3" id="KW-0560">Oxidoreductase</keyword>
<sequence>MKVKADILAQEQELLAVFAEVRRDNQTLRVEGLGHRLQRPAGEPATRSYSLTGWNDIVAYHPADLVVTVEAGMSVKALNRILAEHGQWIPLTVADGQDDTVGGAVSAGLDGIWRGGYGSFRDRVLGLRVLTPGFGAIQVGAAVVKNVAGYNLSRLFFGSRGTLGIITQVTLKVSPLPQSRRYWAWEGSLSEMSAKANDLMGWATPWAGIAFIADPSQKGTRLWAAWHGVAETVDYLAATKEPGSPDLPLMTRPWKPGAVTLKGAVPRKTVQDVIGVWENGLLAVEWQSGGFLGTLSEEDAPRMENWIRERSGGVAVLSGLHEDLPVPPALMPIWKRLKDAYDPQAILG</sequence>
<dbReference type="Proteomes" id="UP000242699">
    <property type="component" value="Unassembled WGS sequence"/>
</dbReference>
<dbReference type="InterPro" id="IPR016169">
    <property type="entry name" value="FAD-bd_PCMH_sub2"/>
</dbReference>
<dbReference type="PANTHER" id="PTHR11748:SF103">
    <property type="entry name" value="GLYCOLATE OXIDASE SUBUNIT GLCE"/>
    <property type="match status" value="1"/>
</dbReference>
<name>A0A2T2WUL0_9FIRM</name>
<dbReference type="SUPFAM" id="SSF56176">
    <property type="entry name" value="FAD-binding/transporter-associated domain-like"/>
    <property type="match status" value="1"/>
</dbReference>
<comment type="caution">
    <text evidence="5">The sequence shown here is derived from an EMBL/GenBank/DDBJ whole genome shotgun (WGS) entry which is preliminary data.</text>
</comment>
<dbReference type="PANTHER" id="PTHR11748">
    <property type="entry name" value="D-LACTATE DEHYDROGENASE"/>
    <property type="match status" value="1"/>
</dbReference>
<dbReference type="InterPro" id="IPR006094">
    <property type="entry name" value="Oxid_FAD_bind_N"/>
</dbReference>
<dbReference type="GO" id="GO:0016491">
    <property type="term" value="F:oxidoreductase activity"/>
    <property type="evidence" value="ECO:0007669"/>
    <property type="project" value="UniProtKB-KW"/>
</dbReference>
<gene>
    <name evidence="5" type="ORF">C7B43_15730</name>
</gene>
<accession>A0A2T2WUL0</accession>
<dbReference type="Pfam" id="PF01565">
    <property type="entry name" value="FAD_binding_4"/>
    <property type="match status" value="1"/>
</dbReference>
<organism evidence="5 6">
    <name type="scientific">Sulfobacillus benefaciens</name>
    <dbReference type="NCBI Taxonomy" id="453960"/>
    <lineage>
        <taxon>Bacteria</taxon>
        <taxon>Bacillati</taxon>
        <taxon>Bacillota</taxon>
        <taxon>Clostridia</taxon>
        <taxon>Eubacteriales</taxon>
        <taxon>Clostridiales Family XVII. Incertae Sedis</taxon>
        <taxon>Sulfobacillus</taxon>
    </lineage>
</organism>
<evidence type="ECO:0000313" key="6">
    <source>
        <dbReference type="Proteomes" id="UP000242699"/>
    </source>
</evidence>
<protein>
    <submittedName>
        <fullName evidence="5">FAD-linked oxidase</fullName>
    </submittedName>
</protein>
<dbReference type="InterPro" id="IPR016164">
    <property type="entry name" value="FAD-linked_Oxase-like_C"/>
</dbReference>
<evidence type="ECO:0000313" key="5">
    <source>
        <dbReference type="EMBL" id="PSR25924.1"/>
    </source>
</evidence>
<dbReference type="EMBL" id="PXYT01000047">
    <property type="protein sequence ID" value="PSR25924.1"/>
    <property type="molecule type" value="Genomic_DNA"/>
</dbReference>
<dbReference type="Gene3D" id="3.30.465.10">
    <property type="match status" value="1"/>
</dbReference>
<evidence type="ECO:0000256" key="1">
    <source>
        <dbReference type="ARBA" id="ARBA00022630"/>
    </source>
</evidence>
<dbReference type="SUPFAM" id="SSF55103">
    <property type="entry name" value="FAD-linked oxidases, C-terminal domain"/>
    <property type="match status" value="1"/>
</dbReference>
<evidence type="ECO:0000256" key="2">
    <source>
        <dbReference type="ARBA" id="ARBA00022827"/>
    </source>
</evidence>
<feature type="domain" description="FAD-binding PCMH-type" evidence="4">
    <location>
        <begin position="1"/>
        <end position="176"/>
    </location>
</feature>
<evidence type="ECO:0000259" key="4">
    <source>
        <dbReference type="PROSITE" id="PS51387"/>
    </source>
</evidence>
<dbReference type="PROSITE" id="PS51387">
    <property type="entry name" value="FAD_PCMH"/>
    <property type="match status" value="1"/>
</dbReference>
<reference evidence="5 6" key="1">
    <citation type="journal article" date="2014" name="BMC Genomics">
        <title>Comparison of environmental and isolate Sulfobacillus genomes reveals diverse carbon, sulfur, nitrogen, and hydrogen metabolisms.</title>
        <authorList>
            <person name="Justice N.B."/>
            <person name="Norman A."/>
            <person name="Brown C.T."/>
            <person name="Singh A."/>
            <person name="Thomas B.C."/>
            <person name="Banfield J.F."/>
        </authorList>
    </citation>
    <scope>NUCLEOTIDE SEQUENCE [LARGE SCALE GENOMIC DNA]</scope>
    <source>
        <strain evidence="5">AMDSBA1</strain>
    </source>
</reference>